<dbReference type="Proteomes" id="UP001629260">
    <property type="component" value="Unassembled WGS sequence"/>
</dbReference>
<dbReference type="PANTHER" id="PTHR34818">
    <property type="entry name" value="PROTEIN BLI-3"/>
    <property type="match status" value="1"/>
</dbReference>
<comment type="caution">
    <text evidence="2">The sequence shown here is derived from an EMBL/GenBank/DDBJ whole genome shotgun (WGS) entry which is preliminary data.</text>
</comment>
<evidence type="ECO:0000313" key="2">
    <source>
        <dbReference type="EMBL" id="MFL9832332.1"/>
    </source>
</evidence>
<evidence type="ECO:0000259" key="1">
    <source>
        <dbReference type="Pfam" id="PF16242"/>
    </source>
</evidence>
<organism evidence="2 3">
    <name type="scientific">Flavobacterium plantiphilum</name>
    <dbReference type="NCBI Taxonomy" id="3163297"/>
    <lineage>
        <taxon>Bacteria</taxon>
        <taxon>Pseudomonadati</taxon>
        <taxon>Bacteroidota</taxon>
        <taxon>Flavobacteriia</taxon>
        <taxon>Flavobacteriales</taxon>
        <taxon>Flavobacteriaceae</taxon>
        <taxon>Flavobacterium</taxon>
    </lineage>
</organism>
<gene>
    <name evidence="2" type="ORF">ABS764_15880</name>
</gene>
<keyword evidence="3" id="KW-1185">Reference proteome</keyword>
<dbReference type="SUPFAM" id="SSF50475">
    <property type="entry name" value="FMN-binding split barrel"/>
    <property type="match status" value="1"/>
</dbReference>
<sequence length="170" mass="19374">MSIENLTQTKAIEKLKELSESARVCMFCTNLTELPMNSRPMSLQECDKQGNLWFLSSSESNKNFEIKEENKVQLFFMNNGNAEYLSIYGKAFIYKDKNTIEEQWSSLANAWFEDGKEDPKVTVIRVTPEETYYWDTKAGKFVTMLSFIGAALTGSTTDNSDGIEGNLNIR</sequence>
<accession>A0ABW8XXN2</accession>
<proteinExistence type="predicted"/>
<evidence type="ECO:0000313" key="3">
    <source>
        <dbReference type="Proteomes" id="UP001629260"/>
    </source>
</evidence>
<feature type="domain" description="General stress protein FMN-binding split barrel" evidence="1">
    <location>
        <begin position="11"/>
        <end position="158"/>
    </location>
</feature>
<name>A0ABW8XXN2_9FLAO</name>
<dbReference type="InterPro" id="IPR052917">
    <property type="entry name" value="Stress-Dev_Protein"/>
</dbReference>
<dbReference type="Gene3D" id="2.30.110.10">
    <property type="entry name" value="Electron Transport, Fmn-binding Protein, Chain A"/>
    <property type="match status" value="1"/>
</dbReference>
<dbReference type="InterPro" id="IPR012349">
    <property type="entry name" value="Split_barrel_FMN-bd"/>
</dbReference>
<dbReference type="InterPro" id="IPR038725">
    <property type="entry name" value="YdaG_split_barrel_FMN-bd"/>
</dbReference>
<dbReference type="Pfam" id="PF16242">
    <property type="entry name" value="Pyrid_ox_like"/>
    <property type="match status" value="1"/>
</dbReference>
<protein>
    <submittedName>
        <fullName evidence="2">Pyridoxamine 5'-phosphate oxidase family protein</fullName>
    </submittedName>
</protein>
<reference evidence="2 3" key="1">
    <citation type="submission" date="2024-06" db="EMBL/GenBank/DDBJ databases">
        <authorList>
            <person name="Kaempfer P."/>
            <person name="Viver T."/>
        </authorList>
    </citation>
    <scope>NUCLEOTIDE SEQUENCE [LARGE SCALE GENOMIC DNA]</scope>
    <source>
        <strain evidence="2 3">ST-87</strain>
    </source>
</reference>
<dbReference type="PANTHER" id="PTHR34818:SF1">
    <property type="entry name" value="PROTEIN BLI-3"/>
    <property type="match status" value="1"/>
</dbReference>
<dbReference type="RefSeq" id="WP_408082774.1">
    <property type="nucleotide sequence ID" value="NZ_JBELQA010000011.1"/>
</dbReference>
<dbReference type="EMBL" id="JBELQA010000011">
    <property type="protein sequence ID" value="MFL9832332.1"/>
    <property type="molecule type" value="Genomic_DNA"/>
</dbReference>